<gene>
    <name evidence="2" type="ORF">DFQ50_102164</name>
</gene>
<keyword evidence="3" id="KW-1185">Reference proteome</keyword>
<dbReference type="RefSeq" id="WP_113857412.1">
    <property type="nucleotide sequence ID" value="NZ_QNRL01000002.1"/>
</dbReference>
<evidence type="ECO:0000313" key="3">
    <source>
        <dbReference type="Proteomes" id="UP000253201"/>
    </source>
</evidence>
<name>A0ABX9G1X1_9ENTR</name>
<reference evidence="2 3" key="1">
    <citation type="submission" date="2018-06" db="EMBL/GenBank/DDBJ databases">
        <title>Genomic Encyclopedia of Type Strains, Phase IV (KMG-IV): sequencing the most valuable type-strain genomes for metagenomic binning, comparative biology and taxonomic classification.</title>
        <authorList>
            <person name="Goeker M."/>
        </authorList>
    </citation>
    <scope>NUCLEOTIDE SEQUENCE [LARGE SCALE GENOMIC DNA]</scope>
    <source>
        <strain evidence="2 3">DSM 27453</strain>
    </source>
</reference>
<dbReference type="Proteomes" id="UP000253201">
    <property type="component" value="Unassembled WGS sequence"/>
</dbReference>
<accession>A0ABX9G1X1</accession>
<proteinExistence type="predicted"/>
<evidence type="ECO:0000256" key="1">
    <source>
        <dbReference type="SAM" id="Coils"/>
    </source>
</evidence>
<comment type="caution">
    <text evidence="2">The sequence shown here is derived from an EMBL/GenBank/DDBJ whole genome shotgun (WGS) entry which is preliminary data.</text>
</comment>
<evidence type="ECO:0000313" key="2">
    <source>
        <dbReference type="EMBL" id="RBP13431.1"/>
    </source>
</evidence>
<protein>
    <submittedName>
        <fullName evidence="2">Uncharacterized protein</fullName>
    </submittedName>
</protein>
<organism evidence="2 3">
    <name type="scientific">Pseudocitrobacter faecalis</name>
    <dbReference type="NCBI Taxonomy" id="1398493"/>
    <lineage>
        <taxon>Bacteria</taxon>
        <taxon>Pseudomonadati</taxon>
        <taxon>Pseudomonadota</taxon>
        <taxon>Gammaproteobacteria</taxon>
        <taxon>Enterobacterales</taxon>
        <taxon>Enterobacteriaceae</taxon>
        <taxon>Pseudocitrobacter</taxon>
    </lineage>
</organism>
<sequence length="727" mass="77863">MARKNEKIKVEIDGDSTGLSKALQQAEQRVDAFGKKAGGSLGGFASNTSQVFGKLSTGIGGISAVALGAGTAVGALVLKVNGLVRELNQLSKQSGLSVTDLQKLQKAFRQTGIDAEGLADINQDTLDKMGEGYGAGTGEFVTVIKEMGLNVNDFTQYVGKTNGGIESMVALYYKMKDAGKTQAEMAYAMEAVASNGYRLSGVLSEFNSYSEAMANIQKQTVAVSEDQAKAYEEFDNNLRTLQDTGQEYLIETLNPIVSATNEFIAAMKEGDTAKGFWETQMNRAASFSKLLKSMGLGFGLGDDALALIDQANAEKNKNNMPVLNGHLPTGKATVTNPRGYAAWTPLEDPKKAAEKAAKAAAAAAKAAASEQAKAAQQRIAAQAALDKVLVDQTEGTNERQLAEFKRQQNEIVNVIKKSAKTLGLSDVKLQELLNDQLTAGAAGRLNMINQMIGYSNPNQQILDQNALLANGDLNKQQSNYLGNQLDQSLGLDTTSYDMERMQEERDAILKQNELLIQDKESFEKRKAAITAQYATKALQIQNQEYMNILSTSESAMTQIGDGMAAAFGESSGAAQAFYAVQKGITISMTIMKIQEALASALSLGFPQNLAAYAQIAGMGMSIISTAKGASNSGQFHGGVDNLPASYDNKSFVLQKGERVVQAPANEKLTKFLDNQDSNGNGTGGGDIIVNAPMYNYGQQDDKAFQEKLKKHQNSIVQAVRDSQRRNS</sequence>
<dbReference type="EMBL" id="QNRL01000002">
    <property type="protein sequence ID" value="RBP13431.1"/>
    <property type="molecule type" value="Genomic_DNA"/>
</dbReference>
<keyword evidence="1" id="KW-0175">Coiled coil</keyword>
<feature type="coiled-coil region" evidence="1">
    <location>
        <begin position="358"/>
        <end position="410"/>
    </location>
</feature>